<dbReference type="EMBL" id="CP011541">
    <property type="protein sequence ID" value="AKK03682.1"/>
    <property type="molecule type" value="Genomic_DNA"/>
</dbReference>
<dbReference type="PATRIC" id="fig|1050174.4.peg.1846"/>
<dbReference type="InterPro" id="IPR013785">
    <property type="entry name" value="Aldolase_TIM"/>
</dbReference>
<dbReference type="Pfam" id="PF00724">
    <property type="entry name" value="Oxidored_FMN"/>
    <property type="match status" value="1"/>
</dbReference>
<dbReference type="GO" id="GO:0016629">
    <property type="term" value="F:12-oxophytodienoate reductase activity"/>
    <property type="evidence" value="ECO:0007669"/>
    <property type="project" value="UniProtKB-EC"/>
</dbReference>
<evidence type="ECO:0000259" key="1">
    <source>
        <dbReference type="Pfam" id="PF00724"/>
    </source>
</evidence>
<feature type="domain" description="NADH:flavin oxidoreductase/NADH oxidase N-terminal" evidence="1">
    <location>
        <begin position="3"/>
        <end position="336"/>
    </location>
</feature>
<name>A0A0G3GXY7_9CORY</name>
<evidence type="ECO:0000313" key="2">
    <source>
        <dbReference type="EMBL" id="AKK03682.1"/>
    </source>
</evidence>
<dbReference type="GO" id="GO:0005829">
    <property type="term" value="C:cytosol"/>
    <property type="evidence" value="ECO:0007669"/>
    <property type="project" value="TreeGrafter"/>
</dbReference>
<dbReference type="STRING" id="1050174.CEPID_09180"/>
<dbReference type="InterPro" id="IPR001155">
    <property type="entry name" value="OxRdtase_FMN_N"/>
</dbReference>
<gene>
    <name evidence="2" type="primary">opr3</name>
    <name evidence="2" type="ORF">CEPID_09180</name>
</gene>
<keyword evidence="3" id="KW-1185">Reference proteome</keyword>
<dbReference type="PANTHER" id="PTHR22893">
    <property type="entry name" value="NADH OXIDOREDUCTASE-RELATED"/>
    <property type="match status" value="1"/>
</dbReference>
<dbReference type="OrthoDB" id="3169239at2"/>
<dbReference type="PANTHER" id="PTHR22893:SF91">
    <property type="entry name" value="NADPH DEHYDROGENASE 2-RELATED"/>
    <property type="match status" value="1"/>
</dbReference>
<protein>
    <submittedName>
        <fullName evidence="2">NADH:flavin oxidoreductase</fullName>
        <ecNumber evidence="2">1.3.1.42</ecNumber>
    </submittedName>
</protein>
<proteinExistence type="predicted"/>
<reference evidence="2 3" key="1">
    <citation type="submission" date="2015-05" db="EMBL/GenBank/DDBJ databases">
        <title>Complete genome sequence of Corynebacterium epidermidicanis DSM 45586, isolated from the skin of a dog suffering from pruritus.</title>
        <authorList>
            <person name="Ruckert C."/>
            <person name="Albersmeier A."/>
            <person name="Winkler A."/>
            <person name="Tauch A."/>
        </authorList>
    </citation>
    <scope>NUCLEOTIDE SEQUENCE [LARGE SCALE GENOMIC DNA]</scope>
    <source>
        <strain evidence="2 3">DSM 45586</strain>
    </source>
</reference>
<dbReference type="RefSeq" id="WP_047240674.1">
    <property type="nucleotide sequence ID" value="NZ_CP011541.1"/>
</dbReference>
<evidence type="ECO:0000313" key="3">
    <source>
        <dbReference type="Proteomes" id="UP000035368"/>
    </source>
</evidence>
<dbReference type="InterPro" id="IPR045247">
    <property type="entry name" value="Oye-like"/>
</dbReference>
<dbReference type="AlphaFoldDB" id="A0A0G3GXY7"/>
<dbReference type="GO" id="GO:0010181">
    <property type="term" value="F:FMN binding"/>
    <property type="evidence" value="ECO:0007669"/>
    <property type="project" value="InterPro"/>
</dbReference>
<accession>A0A0G3GXY7</accession>
<dbReference type="KEGG" id="cei:CEPID_09180"/>
<dbReference type="Gene3D" id="3.20.20.70">
    <property type="entry name" value="Aldolase class I"/>
    <property type="match status" value="1"/>
</dbReference>
<sequence length="362" mass="38252">MTSLFSSLAVGRLQLKNRVVQGPMGRLRADHDGNPTEIMTQYFAERAGMGLIVTDGTSPTREGRVHAYQPGLFDDSHIPGWAAIADAVHQAGGTVVAQLMHAGWNTHSGITGFPVEAPSAVDHEGWAHDAQGNRLPFETPTPLDEGGLDRVIEGFRGAARRAIEAGLDGVELHAANGYLLHSFLSPNSNQRTDAFGGSPAKRAAFPLAVARAVAEEVGADRVGIRVSPGVPVQGVVESDPEDMLATYSALIDGLNELGVAYLSVLHYDVRGELVATLRSRFAGAFFLNNAAGPETPMGLAEATEIVDEQLADAAVVARLALANPDLVARWRAGAELNEPQPATFYAGGARGYIDYPALESEA</sequence>
<keyword evidence="2" id="KW-0560">Oxidoreductase</keyword>
<dbReference type="Proteomes" id="UP000035368">
    <property type="component" value="Chromosome"/>
</dbReference>
<dbReference type="SUPFAM" id="SSF51395">
    <property type="entry name" value="FMN-linked oxidoreductases"/>
    <property type="match status" value="1"/>
</dbReference>
<dbReference type="EC" id="1.3.1.42" evidence="2"/>
<organism evidence="2 3">
    <name type="scientific">Corynebacterium epidermidicanis</name>
    <dbReference type="NCBI Taxonomy" id="1050174"/>
    <lineage>
        <taxon>Bacteria</taxon>
        <taxon>Bacillati</taxon>
        <taxon>Actinomycetota</taxon>
        <taxon>Actinomycetes</taxon>
        <taxon>Mycobacteriales</taxon>
        <taxon>Corynebacteriaceae</taxon>
        <taxon>Corynebacterium</taxon>
    </lineage>
</organism>